<keyword evidence="4 9" id="KW-0547">Nucleotide-binding</keyword>
<dbReference type="OMA" id="RFGCDEA"/>
<dbReference type="InterPro" id="IPR000719">
    <property type="entry name" value="Prot_kinase_dom"/>
</dbReference>
<comment type="similarity">
    <text evidence="10">Belongs to the protein kinase superfamily. Ser/Thr protein kinase family. CDC5/Polo subfamily.</text>
</comment>
<keyword evidence="2 10" id="KW-0808">Transferase</keyword>
<feature type="domain" description="Protein kinase" evidence="12">
    <location>
        <begin position="128"/>
        <end position="382"/>
    </location>
</feature>
<feature type="compositionally biased region" description="Low complexity" evidence="11">
    <location>
        <begin position="800"/>
        <end position="826"/>
    </location>
</feature>
<dbReference type="PANTHER" id="PTHR24345">
    <property type="entry name" value="SERINE/THREONINE-PROTEIN KINASE PLK"/>
    <property type="match status" value="1"/>
</dbReference>
<dbReference type="InterPro" id="IPR017441">
    <property type="entry name" value="Protein_kinase_ATP_BS"/>
</dbReference>
<protein>
    <recommendedName>
        <fullName evidence="10">Serine/threonine-protein kinase PLK</fullName>
        <ecNumber evidence="10">2.7.11.21</ecNumber>
    </recommendedName>
    <alternativeName>
        <fullName evidence="10">Polo-like kinase</fullName>
    </alternativeName>
</protein>
<dbReference type="CDD" id="cd14099">
    <property type="entry name" value="STKc_PLK"/>
    <property type="match status" value="1"/>
</dbReference>
<evidence type="ECO:0000256" key="6">
    <source>
        <dbReference type="ARBA" id="ARBA00022840"/>
    </source>
</evidence>
<dbReference type="InterPro" id="IPR033695">
    <property type="entry name" value="POLO_box_2"/>
</dbReference>
<feature type="domain" description="POLO box" evidence="13">
    <location>
        <begin position="711"/>
        <end position="790"/>
    </location>
</feature>
<dbReference type="InterPro" id="IPR000959">
    <property type="entry name" value="POLO_box_dom"/>
</dbReference>
<dbReference type="SMART" id="SM00220">
    <property type="entry name" value="S_TKc"/>
    <property type="match status" value="1"/>
</dbReference>
<dbReference type="PROSITE" id="PS00107">
    <property type="entry name" value="PROTEIN_KINASE_ATP"/>
    <property type="match status" value="1"/>
</dbReference>
<evidence type="ECO:0000256" key="4">
    <source>
        <dbReference type="ARBA" id="ARBA00022741"/>
    </source>
</evidence>
<dbReference type="Gene3D" id="3.30.1120.30">
    <property type="entry name" value="POLO box domain"/>
    <property type="match status" value="2"/>
</dbReference>
<keyword evidence="6 9" id="KW-0067">ATP-binding</keyword>
<dbReference type="PROSITE" id="PS50011">
    <property type="entry name" value="PROTEIN_KINASE_DOM"/>
    <property type="match status" value="1"/>
</dbReference>
<dbReference type="GO" id="GO:0004674">
    <property type="term" value="F:protein serine/threonine kinase activity"/>
    <property type="evidence" value="ECO:0007669"/>
    <property type="project" value="UniProtKB-KW"/>
</dbReference>
<feature type="domain" description="POLO box" evidence="13">
    <location>
        <begin position="582"/>
        <end position="666"/>
    </location>
</feature>
<dbReference type="InterPro" id="IPR033701">
    <property type="entry name" value="POLO_box_1"/>
</dbReference>
<keyword evidence="5 10" id="KW-0418">Kinase</keyword>
<evidence type="ECO:0000313" key="14">
    <source>
        <dbReference type="EMBL" id="KYQ90116.1"/>
    </source>
</evidence>
<dbReference type="FunCoup" id="A0A151Z820">
    <property type="interactions" value="71"/>
</dbReference>
<reference evidence="14 15" key="1">
    <citation type="submission" date="2015-12" db="EMBL/GenBank/DDBJ databases">
        <title>Dictyostelia acquired genes for synthesis and detection of signals that induce cell-type specialization by lateral gene transfer from prokaryotes.</title>
        <authorList>
            <person name="Gloeckner G."/>
            <person name="Schaap P."/>
        </authorList>
    </citation>
    <scope>NUCLEOTIDE SEQUENCE [LARGE SCALE GENOMIC DNA]</scope>
    <source>
        <strain evidence="14 15">TK</strain>
    </source>
</reference>
<dbReference type="Pfam" id="PF00659">
    <property type="entry name" value="POLO_box"/>
    <property type="match status" value="2"/>
</dbReference>
<keyword evidence="3" id="KW-0677">Repeat</keyword>
<organism evidence="14 15">
    <name type="scientific">Tieghemostelium lacteum</name>
    <name type="common">Slime mold</name>
    <name type="synonym">Dictyostelium lacteum</name>
    <dbReference type="NCBI Taxonomy" id="361077"/>
    <lineage>
        <taxon>Eukaryota</taxon>
        <taxon>Amoebozoa</taxon>
        <taxon>Evosea</taxon>
        <taxon>Eumycetozoa</taxon>
        <taxon>Dictyostelia</taxon>
        <taxon>Dictyosteliales</taxon>
        <taxon>Raperosteliaceae</taxon>
        <taxon>Tieghemostelium</taxon>
    </lineage>
</organism>
<evidence type="ECO:0000259" key="13">
    <source>
        <dbReference type="PROSITE" id="PS50078"/>
    </source>
</evidence>
<dbReference type="GO" id="GO:0005634">
    <property type="term" value="C:nucleus"/>
    <property type="evidence" value="ECO:0007669"/>
    <property type="project" value="TreeGrafter"/>
</dbReference>
<dbReference type="Gene3D" id="3.30.200.20">
    <property type="entry name" value="Phosphorylase Kinase, domain 1"/>
    <property type="match status" value="1"/>
</dbReference>
<feature type="region of interest" description="Disordered" evidence="11">
    <location>
        <begin position="1"/>
        <end position="40"/>
    </location>
</feature>
<dbReference type="OrthoDB" id="408964at2759"/>
<comment type="caution">
    <text evidence="14">The sequence shown here is derived from an EMBL/GenBank/DDBJ whole genome shotgun (WGS) entry which is preliminary data.</text>
</comment>
<feature type="compositionally biased region" description="Polar residues" evidence="11">
    <location>
        <begin position="442"/>
        <end position="460"/>
    </location>
</feature>
<evidence type="ECO:0000256" key="7">
    <source>
        <dbReference type="ARBA" id="ARBA00047899"/>
    </source>
</evidence>
<dbReference type="FunFam" id="3.30.200.20:FF:000091">
    <property type="entry name" value="Serine/threonine-protein kinase PLK"/>
    <property type="match status" value="1"/>
</dbReference>
<dbReference type="EC" id="2.7.11.21" evidence="10"/>
<evidence type="ECO:0000259" key="12">
    <source>
        <dbReference type="PROSITE" id="PS50011"/>
    </source>
</evidence>
<dbReference type="GO" id="GO:0005737">
    <property type="term" value="C:cytoplasm"/>
    <property type="evidence" value="ECO:0007669"/>
    <property type="project" value="TreeGrafter"/>
</dbReference>
<evidence type="ECO:0000256" key="5">
    <source>
        <dbReference type="ARBA" id="ARBA00022777"/>
    </source>
</evidence>
<dbReference type="STRING" id="361077.A0A151Z820"/>
<dbReference type="InterPro" id="IPR036947">
    <property type="entry name" value="POLO_box_dom_sf"/>
</dbReference>
<dbReference type="Proteomes" id="UP000076078">
    <property type="component" value="Unassembled WGS sequence"/>
</dbReference>
<evidence type="ECO:0000256" key="11">
    <source>
        <dbReference type="SAM" id="MobiDB-lite"/>
    </source>
</evidence>
<dbReference type="InterPro" id="IPR011009">
    <property type="entry name" value="Kinase-like_dom_sf"/>
</dbReference>
<comment type="catalytic activity">
    <reaction evidence="10">
        <text>L-threonyl-[protein] + ATP = O-phospho-L-threonyl-[protein] + ADP + H(+)</text>
        <dbReference type="Rhea" id="RHEA:46608"/>
        <dbReference type="Rhea" id="RHEA-COMP:11060"/>
        <dbReference type="Rhea" id="RHEA-COMP:11605"/>
        <dbReference type="ChEBI" id="CHEBI:15378"/>
        <dbReference type="ChEBI" id="CHEBI:30013"/>
        <dbReference type="ChEBI" id="CHEBI:30616"/>
        <dbReference type="ChEBI" id="CHEBI:61977"/>
        <dbReference type="ChEBI" id="CHEBI:456216"/>
        <dbReference type="EC" id="2.7.11.21"/>
    </reaction>
</comment>
<dbReference type="InterPro" id="IPR008271">
    <property type="entry name" value="Ser/Thr_kinase_AS"/>
</dbReference>
<dbReference type="CDD" id="cd13118">
    <property type="entry name" value="POLO_box_1"/>
    <property type="match status" value="1"/>
</dbReference>
<feature type="compositionally biased region" description="Polar residues" evidence="11">
    <location>
        <begin position="16"/>
        <end position="40"/>
    </location>
</feature>
<dbReference type="GO" id="GO:0007052">
    <property type="term" value="P:mitotic spindle organization"/>
    <property type="evidence" value="ECO:0007669"/>
    <property type="project" value="TreeGrafter"/>
</dbReference>
<dbReference type="SUPFAM" id="SSF56112">
    <property type="entry name" value="Protein kinase-like (PK-like)"/>
    <property type="match status" value="1"/>
</dbReference>
<evidence type="ECO:0000256" key="3">
    <source>
        <dbReference type="ARBA" id="ARBA00022737"/>
    </source>
</evidence>
<dbReference type="GO" id="GO:0005524">
    <property type="term" value="F:ATP binding"/>
    <property type="evidence" value="ECO:0007669"/>
    <property type="project" value="UniProtKB-UniRule"/>
</dbReference>
<comment type="catalytic activity">
    <reaction evidence="7">
        <text>L-threonyl-[protein] + ATP = O-phospho-L-threonyl-[protein] + ADP + H(+)</text>
        <dbReference type="Rhea" id="RHEA:46608"/>
        <dbReference type="Rhea" id="RHEA-COMP:11060"/>
        <dbReference type="Rhea" id="RHEA-COMP:11605"/>
        <dbReference type="ChEBI" id="CHEBI:15378"/>
        <dbReference type="ChEBI" id="CHEBI:30013"/>
        <dbReference type="ChEBI" id="CHEBI:30616"/>
        <dbReference type="ChEBI" id="CHEBI:61977"/>
        <dbReference type="ChEBI" id="CHEBI:456216"/>
        <dbReference type="EC" id="2.7.11.1"/>
    </reaction>
</comment>
<dbReference type="CDD" id="cd13117">
    <property type="entry name" value="POLO_box_2"/>
    <property type="match status" value="1"/>
</dbReference>
<dbReference type="GO" id="GO:0000776">
    <property type="term" value="C:kinetochore"/>
    <property type="evidence" value="ECO:0007669"/>
    <property type="project" value="TreeGrafter"/>
</dbReference>
<dbReference type="FunFam" id="1.10.510.10:FF:000571">
    <property type="entry name" value="Maternal embryonic leucine zipper kinase"/>
    <property type="match status" value="1"/>
</dbReference>
<feature type="region of interest" description="Disordered" evidence="11">
    <location>
        <begin position="413"/>
        <end position="461"/>
    </location>
</feature>
<evidence type="ECO:0000256" key="8">
    <source>
        <dbReference type="ARBA" id="ARBA00048679"/>
    </source>
</evidence>
<feature type="binding site" evidence="9">
    <location>
        <position position="157"/>
    </location>
    <ligand>
        <name>ATP</name>
        <dbReference type="ChEBI" id="CHEBI:30616"/>
    </ligand>
</feature>
<dbReference type="EMBL" id="LODT01000037">
    <property type="protein sequence ID" value="KYQ90116.1"/>
    <property type="molecule type" value="Genomic_DNA"/>
</dbReference>
<gene>
    <name evidence="14" type="ORF">DLAC_08700</name>
</gene>
<feature type="compositionally biased region" description="Low complexity" evidence="11">
    <location>
        <begin position="1"/>
        <end position="15"/>
    </location>
</feature>
<evidence type="ECO:0000256" key="1">
    <source>
        <dbReference type="ARBA" id="ARBA00022527"/>
    </source>
</evidence>
<dbReference type="PROSITE" id="PS00108">
    <property type="entry name" value="PROTEIN_KINASE_ST"/>
    <property type="match status" value="1"/>
</dbReference>
<feature type="region of interest" description="Disordered" evidence="11">
    <location>
        <begin position="796"/>
        <end position="826"/>
    </location>
</feature>
<dbReference type="InParanoid" id="A0A151Z820"/>
<feature type="compositionally biased region" description="Low complexity" evidence="11">
    <location>
        <begin position="416"/>
        <end position="441"/>
    </location>
</feature>
<dbReference type="GO" id="GO:0106310">
    <property type="term" value="F:protein serine kinase activity"/>
    <property type="evidence" value="ECO:0007669"/>
    <property type="project" value="RHEA"/>
</dbReference>
<evidence type="ECO:0000256" key="2">
    <source>
        <dbReference type="ARBA" id="ARBA00022679"/>
    </source>
</evidence>
<evidence type="ECO:0000256" key="9">
    <source>
        <dbReference type="PROSITE-ProRule" id="PRU10141"/>
    </source>
</evidence>
<dbReference type="Pfam" id="PF00069">
    <property type="entry name" value="Pkinase"/>
    <property type="match status" value="1"/>
</dbReference>
<keyword evidence="15" id="KW-1185">Reference proteome</keyword>
<name>A0A151Z820_TIELA</name>
<dbReference type="PANTHER" id="PTHR24345:SF0">
    <property type="entry name" value="CELL CYCLE SERINE_THREONINE-PROTEIN KINASE CDC5_MSD2"/>
    <property type="match status" value="1"/>
</dbReference>
<dbReference type="SUPFAM" id="SSF82615">
    <property type="entry name" value="Polo-box domain"/>
    <property type="match status" value="2"/>
</dbReference>
<evidence type="ECO:0000256" key="10">
    <source>
        <dbReference type="RuleBase" id="RU361162"/>
    </source>
</evidence>
<sequence length="826" mass="93634">MISSINPNINNNTTSGKTLLQNISSPTSTNGNSNFQNPLSMNRLANLNDQENIVNNYQNNNCNPTLTKPTITTTTTNNIPQGSSLITQSMTINRPLTESRTPSSSQEQQPTEEIIVKEVINNNIVKTYKQGEFLGKGGFAKCYLMTEIETNKVYAAKIIPKSSLVKSRARAKLKSEIKIHSSLSHENIVKFEHCFENEENVYILLGLCNQKTVMDIHKKRKYIHEYEAKYYLYQVIMAVKYLHAQKIIHRDLKLGNLFIDQMRIKLGDFGLSTKIEHDGERKKTICGTPNYIAPEILDNGNGHSYEVDIWSIGIILYTLLIGKPPFETPDVKNTYQRIRKNQYTFPPEPIISPSAKSLIISILNPVPEKRPNLNQILEHDFFLLSTIPKTLPVSSLTTAPAIRPLTEKTGSILNISSPQRPQQQPPQYQQTTTTASSLSPQKKQLNNPLATLSPNSQQKLSELDKEDIHFRKLRRLERIKENDQKTKILKQQLTDTANTGQAQQQTQNNEFLQQYMKSLPKSATGSLNEQPQNRGTDQLRDLESKIANNHIRENEDCIMSDVVNNNGGDGQYSNEIPSSLVYILQYTDLTAKYGIGYMLSNGFVGSYFNDSTKIISYMDSGVAHYMEHAKGTHGDGRRILNIFENHPHDTQKKVTLIKYFSNQLHQQLSPLQINFLNDIYTQNRQSKEPVNNNSNNNFSNQHNNHLSNPIYVKKWLRTPSGMGFRLSDKTTQVIFPDKSIIIITKDQMVTYISPQNTSKTAKLSYFLNLDDAKILNRIKYTRDLLCQLYSKKPNSQNMISSNSPSTTTTTTTTITSTTVSSSTTKF</sequence>
<dbReference type="Gene3D" id="1.10.510.10">
    <property type="entry name" value="Transferase(Phosphotransferase) domain 1"/>
    <property type="match status" value="1"/>
</dbReference>
<evidence type="ECO:0000313" key="15">
    <source>
        <dbReference type="Proteomes" id="UP000076078"/>
    </source>
</evidence>
<comment type="catalytic activity">
    <reaction evidence="8">
        <text>L-seryl-[protein] + ATP = O-phospho-L-seryl-[protein] + ADP + H(+)</text>
        <dbReference type="Rhea" id="RHEA:17989"/>
        <dbReference type="Rhea" id="RHEA-COMP:9863"/>
        <dbReference type="Rhea" id="RHEA-COMP:11604"/>
        <dbReference type="ChEBI" id="CHEBI:15378"/>
        <dbReference type="ChEBI" id="CHEBI:29999"/>
        <dbReference type="ChEBI" id="CHEBI:30616"/>
        <dbReference type="ChEBI" id="CHEBI:83421"/>
        <dbReference type="ChEBI" id="CHEBI:456216"/>
        <dbReference type="EC" id="2.7.11.1"/>
    </reaction>
</comment>
<keyword evidence="1 10" id="KW-0723">Serine/threonine-protein kinase</keyword>
<dbReference type="PROSITE" id="PS50078">
    <property type="entry name" value="POLO_BOX"/>
    <property type="match status" value="2"/>
</dbReference>
<proteinExistence type="inferred from homology"/>
<dbReference type="AlphaFoldDB" id="A0A151Z820"/>
<dbReference type="GO" id="GO:0000922">
    <property type="term" value="C:spindle pole"/>
    <property type="evidence" value="ECO:0007669"/>
    <property type="project" value="TreeGrafter"/>
</dbReference>
<accession>A0A151Z820</accession>